<protein>
    <submittedName>
        <fullName evidence="6">TetR family transcriptional regulator</fullName>
    </submittedName>
</protein>
<name>A0A6S6QQV6_9HYPH</name>
<dbReference type="Gene3D" id="1.10.357.10">
    <property type="entry name" value="Tetracycline Repressor, domain 2"/>
    <property type="match status" value="1"/>
</dbReference>
<dbReference type="Pfam" id="PF00440">
    <property type="entry name" value="TetR_N"/>
    <property type="match status" value="1"/>
</dbReference>
<gene>
    <name evidence="6" type="ORF">IZ6_21640</name>
</gene>
<organism evidence="6 7">
    <name type="scientific">Terrihabitans soli</name>
    <dbReference type="NCBI Taxonomy" id="708113"/>
    <lineage>
        <taxon>Bacteria</taxon>
        <taxon>Pseudomonadati</taxon>
        <taxon>Pseudomonadota</taxon>
        <taxon>Alphaproteobacteria</taxon>
        <taxon>Hyphomicrobiales</taxon>
        <taxon>Terrihabitans</taxon>
    </lineage>
</organism>
<evidence type="ECO:0000259" key="5">
    <source>
        <dbReference type="PROSITE" id="PS50977"/>
    </source>
</evidence>
<dbReference type="InterPro" id="IPR036271">
    <property type="entry name" value="Tet_transcr_reg_TetR-rel_C_sf"/>
</dbReference>
<reference evidence="6 7" key="1">
    <citation type="submission" date="2020-08" db="EMBL/GenBank/DDBJ databases">
        <title>Genome sequence of Rhizobiales bacterium strain IZ6.</title>
        <authorList>
            <person name="Nakai R."/>
            <person name="Naganuma T."/>
        </authorList>
    </citation>
    <scope>NUCLEOTIDE SEQUENCE [LARGE SCALE GENOMIC DNA]</scope>
    <source>
        <strain evidence="6 7">IZ6</strain>
    </source>
</reference>
<keyword evidence="7" id="KW-1185">Reference proteome</keyword>
<dbReference type="GO" id="GO:0003677">
    <property type="term" value="F:DNA binding"/>
    <property type="evidence" value="ECO:0007669"/>
    <property type="project" value="UniProtKB-UniRule"/>
</dbReference>
<dbReference type="PANTHER" id="PTHR47506">
    <property type="entry name" value="TRANSCRIPTIONAL REGULATORY PROTEIN"/>
    <property type="match status" value="1"/>
</dbReference>
<evidence type="ECO:0000256" key="1">
    <source>
        <dbReference type="ARBA" id="ARBA00023015"/>
    </source>
</evidence>
<keyword evidence="2 4" id="KW-0238">DNA-binding</keyword>
<dbReference type="InterPro" id="IPR001647">
    <property type="entry name" value="HTH_TetR"/>
</dbReference>
<evidence type="ECO:0000313" key="7">
    <source>
        <dbReference type="Proteomes" id="UP000515317"/>
    </source>
</evidence>
<proteinExistence type="predicted"/>
<dbReference type="SUPFAM" id="SSF48498">
    <property type="entry name" value="Tetracyclin repressor-like, C-terminal domain"/>
    <property type="match status" value="1"/>
</dbReference>
<evidence type="ECO:0000256" key="4">
    <source>
        <dbReference type="PROSITE-ProRule" id="PRU00335"/>
    </source>
</evidence>
<dbReference type="KEGG" id="tso:IZ6_21640"/>
<dbReference type="PROSITE" id="PS50977">
    <property type="entry name" value="HTH_TETR_2"/>
    <property type="match status" value="1"/>
</dbReference>
<accession>A0A6S6QQV6</accession>
<evidence type="ECO:0000256" key="2">
    <source>
        <dbReference type="ARBA" id="ARBA00023125"/>
    </source>
</evidence>
<feature type="DNA-binding region" description="H-T-H motif" evidence="4">
    <location>
        <begin position="13"/>
        <end position="32"/>
    </location>
</feature>
<dbReference type="Proteomes" id="UP000515317">
    <property type="component" value="Chromosome"/>
</dbReference>
<keyword evidence="3" id="KW-0804">Transcription</keyword>
<dbReference type="PANTHER" id="PTHR47506:SF1">
    <property type="entry name" value="HTH-TYPE TRANSCRIPTIONAL REGULATOR YJDC"/>
    <property type="match status" value="1"/>
</dbReference>
<dbReference type="Gene3D" id="1.10.10.60">
    <property type="entry name" value="Homeodomain-like"/>
    <property type="match status" value="1"/>
</dbReference>
<evidence type="ECO:0000256" key="3">
    <source>
        <dbReference type="ARBA" id="ARBA00023163"/>
    </source>
</evidence>
<keyword evidence="1" id="KW-0805">Transcription regulation</keyword>
<dbReference type="EMBL" id="AP023361">
    <property type="protein sequence ID" value="BCJ91429.1"/>
    <property type="molecule type" value="Genomic_DNA"/>
</dbReference>
<dbReference type="InterPro" id="IPR009057">
    <property type="entry name" value="Homeodomain-like_sf"/>
</dbReference>
<dbReference type="AlphaFoldDB" id="A0A6S6QQV6"/>
<dbReference type="SUPFAM" id="SSF46689">
    <property type="entry name" value="Homeodomain-like"/>
    <property type="match status" value="1"/>
</dbReference>
<evidence type="ECO:0000313" key="6">
    <source>
        <dbReference type="EMBL" id="BCJ91429.1"/>
    </source>
</evidence>
<feature type="domain" description="HTH tetR-type" evidence="5">
    <location>
        <begin position="1"/>
        <end position="50"/>
    </location>
</feature>
<sequence>MREFWKRGYASTSMADLTEAMGINRPSLYAAFGCKEALFREAAEFYVASEGVEAVAALEEGATAREAIERLLLFFAKNYVEKGKPPGCMMVLSSLVGAPEDEEIRDFLAAARHEGISNVKKRLDRGVKDGDVPKKTDTAALAAYISTVTQGMSVQARDGVKRSDLERIVRQQMAVWDGLIAASQKA</sequence>